<dbReference type="EMBL" id="DF849259">
    <property type="protein sequence ID" value="GAT56344.1"/>
    <property type="molecule type" value="Genomic_DNA"/>
</dbReference>
<feature type="compositionally biased region" description="Polar residues" evidence="1">
    <location>
        <begin position="76"/>
        <end position="87"/>
    </location>
</feature>
<evidence type="ECO:0000313" key="3">
    <source>
        <dbReference type="Proteomes" id="UP000815677"/>
    </source>
</evidence>
<name>A0ABQ0LZ41_MYCCL</name>
<feature type="region of interest" description="Disordered" evidence="1">
    <location>
        <begin position="52"/>
        <end position="87"/>
    </location>
</feature>
<reference evidence="2" key="1">
    <citation type="submission" date="2014-09" db="EMBL/GenBank/DDBJ databases">
        <title>Genome sequence of the luminous mushroom Mycena chlorophos for searching fungal bioluminescence genes.</title>
        <authorList>
            <person name="Tanaka Y."/>
            <person name="Kasuga D."/>
            <person name="Oba Y."/>
            <person name="Hase S."/>
            <person name="Sato K."/>
            <person name="Oba Y."/>
            <person name="Sakakibara Y."/>
        </authorList>
    </citation>
    <scope>NUCLEOTIDE SEQUENCE</scope>
</reference>
<organism evidence="2 3">
    <name type="scientific">Mycena chlorophos</name>
    <name type="common">Agaric fungus</name>
    <name type="synonym">Agaricus chlorophos</name>
    <dbReference type="NCBI Taxonomy" id="658473"/>
    <lineage>
        <taxon>Eukaryota</taxon>
        <taxon>Fungi</taxon>
        <taxon>Dikarya</taxon>
        <taxon>Basidiomycota</taxon>
        <taxon>Agaricomycotina</taxon>
        <taxon>Agaricomycetes</taxon>
        <taxon>Agaricomycetidae</taxon>
        <taxon>Agaricales</taxon>
        <taxon>Marasmiineae</taxon>
        <taxon>Mycenaceae</taxon>
        <taxon>Mycena</taxon>
    </lineage>
</organism>
<proteinExistence type="predicted"/>
<accession>A0ABQ0LZ41</accession>
<evidence type="ECO:0000256" key="1">
    <source>
        <dbReference type="SAM" id="MobiDB-lite"/>
    </source>
</evidence>
<sequence>MRAVREFLLYGDDGDPISQVEPEMWQPTYGVASKPTWGDVMPLSASYIRREVTEKSVPPEDVDEPRQRRSWRPSRKATQPASTSTRVTEGLALTVMISMPSPDDSECLYHLGSLQIPWKDNV</sequence>
<protein>
    <submittedName>
        <fullName evidence="2">Uncharacterized protein</fullName>
    </submittedName>
</protein>
<dbReference type="Proteomes" id="UP000815677">
    <property type="component" value="Unassembled WGS sequence"/>
</dbReference>
<gene>
    <name evidence="2" type="ORF">MCHLO_13002</name>
</gene>
<evidence type="ECO:0000313" key="2">
    <source>
        <dbReference type="EMBL" id="GAT56344.1"/>
    </source>
</evidence>
<keyword evidence="3" id="KW-1185">Reference proteome</keyword>